<dbReference type="PRINTS" id="PR00420">
    <property type="entry name" value="RNGMNOXGNASE"/>
</dbReference>
<evidence type="ECO:0000256" key="1">
    <source>
        <dbReference type="ARBA" id="ARBA00001974"/>
    </source>
</evidence>
<keyword evidence="3" id="KW-0274">FAD</keyword>
<keyword evidence="7" id="KW-1185">Reference proteome</keyword>
<dbReference type="InterPro" id="IPR002938">
    <property type="entry name" value="FAD-bd"/>
</dbReference>
<evidence type="ECO:0000313" key="7">
    <source>
        <dbReference type="Proteomes" id="UP001631957"/>
    </source>
</evidence>
<dbReference type="PANTHER" id="PTHR43004:SF19">
    <property type="entry name" value="BINDING MONOOXYGENASE, PUTATIVE (JCVI)-RELATED"/>
    <property type="match status" value="1"/>
</dbReference>
<reference evidence="6 7" key="1">
    <citation type="submission" date="2024-12" db="EMBL/GenBank/DDBJ databases">
        <title>Forecasting of Potato common scab and diversities of Pathogenic streptomyces spp. in china.</title>
        <authorList>
            <person name="Handique U."/>
            <person name="Wu J."/>
        </authorList>
    </citation>
    <scope>NUCLEOTIDE SEQUENCE [LARGE SCALE GENOMIC DNA]</scope>
    <source>
        <strain evidence="6 7">ZRIMU1530</strain>
    </source>
</reference>
<organism evidence="6 7">
    <name type="scientific">Streptomyces niveiscabiei</name>
    <dbReference type="NCBI Taxonomy" id="164115"/>
    <lineage>
        <taxon>Bacteria</taxon>
        <taxon>Bacillati</taxon>
        <taxon>Actinomycetota</taxon>
        <taxon>Actinomycetes</taxon>
        <taxon>Kitasatosporales</taxon>
        <taxon>Streptomycetaceae</taxon>
        <taxon>Streptomyces</taxon>
    </lineage>
</organism>
<name>A0ABW9HHJ3_9ACTN</name>
<dbReference type="Pfam" id="PF21274">
    <property type="entry name" value="Rng_hyd_C"/>
    <property type="match status" value="1"/>
</dbReference>
<dbReference type="InterPro" id="IPR036188">
    <property type="entry name" value="FAD/NAD-bd_sf"/>
</dbReference>
<dbReference type="Gene3D" id="3.40.30.120">
    <property type="match status" value="1"/>
</dbReference>
<evidence type="ECO:0000256" key="2">
    <source>
        <dbReference type="ARBA" id="ARBA00022630"/>
    </source>
</evidence>
<dbReference type="PANTHER" id="PTHR43004">
    <property type="entry name" value="TRK SYSTEM POTASSIUM UPTAKE PROTEIN"/>
    <property type="match status" value="1"/>
</dbReference>
<comment type="caution">
    <text evidence="6">The sequence shown here is derived from an EMBL/GenBank/DDBJ whole genome shotgun (WGS) entry which is preliminary data.</text>
</comment>
<protein>
    <submittedName>
        <fullName evidence="6">FAD-dependent monooxygenase</fullName>
    </submittedName>
</protein>
<dbReference type="RefSeq" id="WP_409120071.1">
    <property type="nucleotide sequence ID" value="NZ_JBJVNI010000001.1"/>
</dbReference>
<evidence type="ECO:0000259" key="5">
    <source>
        <dbReference type="Pfam" id="PF01494"/>
    </source>
</evidence>
<comment type="cofactor">
    <cofactor evidence="1">
        <name>FAD</name>
        <dbReference type="ChEBI" id="CHEBI:57692"/>
    </cofactor>
</comment>
<feature type="domain" description="FAD-binding" evidence="5">
    <location>
        <begin position="6"/>
        <end position="354"/>
    </location>
</feature>
<proteinExistence type="predicted"/>
<dbReference type="Gene3D" id="3.30.9.10">
    <property type="entry name" value="D-Amino Acid Oxidase, subunit A, domain 2"/>
    <property type="match status" value="1"/>
</dbReference>
<keyword evidence="6" id="KW-0560">Oxidoreductase</keyword>
<dbReference type="Pfam" id="PF01494">
    <property type="entry name" value="FAD_binding_3"/>
    <property type="match status" value="1"/>
</dbReference>
<dbReference type="Gene3D" id="3.50.50.60">
    <property type="entry name" value="FAD/NAD(P)-binding domain"/>
    <property type="match status" value="1"/>
</dbReference>
<evidence type="ECO:0000256" key="4">
    <source>
        <dbReference type="SAM" id="MobiDB-lite"/>
    </source>
</evidence>
<feature type="region of interest" description="Disordered" evidence="4">
    <location>
        <begin position="424"/>
        <end position="454"/>
    </location>
</feature>
<dbReference type="GO" id="GO:0004497">
    <property type="term" value="F:monooxygenase activity"/>
    <property type="evidence" value="ECO:0007669"/>
    <property type="project" value="UniProtKB-KW"/>
</dbReference>
<dbReference type="InterPro" id="IPR050641">
    <property type="entry name" value="RIFMO-like"/>
</dbReference>
<dbReference type="Proteomes" id="UP001631957">
    <property type="component" value="Unassembled WGS sequence"/>
</dbReference>
<dbReference type="SUPFAM" id="SSF51905">
    <property type="entry name" value="FAD/NAD(P)-binding domain"/>
    <property type="match status" value="1"/>
</dbReference>
<accession>A0ABW9HHJ3</accession>
<evidence type="ECO:0000313" key="6">
    <source>
        <dbReference type="EMBL" id="MFM9607281.1"/>
    </source>
</evidence>
<dbReference type="EMBL" id="JBJVNI010000001">
    <property type="protein sequence ID" value="MFM9607281.1"/>
    <property type="molecule type" value="Genomic_DNA"/>
</dbReference>
<keyword evidence="6" id="KW-0503">Monooxygenase</keyword>
<keyword evidence="2" id="KW-0285">Flavoprotein</keyword>
<sequence>MSALRVPVLIVGGALGGLSSALFLAGHGVPALLVERHGSTSAHPRFRGPTVRSMEVLRGVGLEERIRAAGSSDTEIGGIAWVSGSLADTDVRWNVEPWEEDLSALTPTVACACDQDRFEPILLDRARELGADVRFGTELTGFEQDARGVTATVRERGSGRRTTVRADYLVAADGSHSPVRERLGIPRRGPGLLGHRISLYFRTDLRPTVGGRPFSACFLEGMGGSLLPRGSGLWQLSVPFHPEQGERPEDFTPERCRTLVGTALGDPGAVAELRGVSPWDLAILVADRFQQGRVLLVGDAAHVMPPTGGFGGNLAIQDAHNLAWKLAAVLAGGAGPGLLATYGPERRSVAQLTIAATARRLPASWVGAGAGPGAGAGAGGLVAGGAGAAPVAAGVSLAVGSGGLSDSTADHNTVSLGYRYHSDAVLPDPGDDGTEPFEDPREPTGRPGTRAPHLVVDDAGTRRSTLDLWGSAPVLLVGPEGTPWSRAAGDLALDAHRLRAPGAAGPGLVDVDGHFLQRYGVGPAGASLVRPDGFVAWRSPHAGDDPRGTLTRVLAALHDRRPL</sequence>
<gene>
    <name evidence="6" type="ORF">ACKI18_00990</name>
</gene>
<evidence type="ECO:0000256" key="3">
    <source>
        <dbReference type="ARBA" id="ARBA00022827"/>
    </source>
</evidence>